<dbReference type="Gene3D" id="3.40.50.2300">
    <property type="match status" value="2"/>
</dbReference>
<evidence type="ECO:0000259" key="6">
    <source>
        <dbReference type="Pfam" id="PF02608"/>
    </source>
</evidence>
<dbReference type="PANTHER" id="PTHR34296">
    <property type="entry name" value="TRANSCRIPTIONAL ACTIVATOR PROTEIN MED"/>
    <property type="match status" value="1"/>
</dbReference>
<dbReference type="InterPro" id="IPR050957">
    <property type="entry name" value="BMP_lipoprotein"/>
</dbReference>
<proteinExistence type="predicted"/>
<dbReference type="PANTHER" id="PTHR34296:SF2">
    <property type="entry name" value="ABC TRANSPORTER GUANOSINE-BINDING PROTEIN NUPN"/>
    <property type="match status" value="1"/>
</dbReference>
<name>A0ABT1S7V5_9FIRM</name>
<keyword evidence="8" id="KW-1185">Reference proteome</keyword>
<evidence type="ECO:0000256" key="1">
    <source>
        <dbReference type="ARBA" id="ARBA00004236"/>
    </source>
</evidence>
<evidence type="ECO:0000313" key="8">
    <source>
        <dbReference type="Proteomes" id="UP001524478"/>
    </source>
</evidence>
<feature type="domain" description="ABC transporter substrate-binding protein PnrA-like" evidence="6">
    <location>
        <begin position="54"/>
        <end position="319"/>
    </location>
</feature>
<evidence type="ECO:0000256" key="2">
    <source>
        <dbReference type="ARBA" id="ARBA00022475"/>
    </source>
</evidence>
<evidence type="ECO:0000313" key="7">
    <source>
        <dbReference type="EMBL" id="MCQ4922432.1"/>
    </source>
</evidence>
<gene>
    <name evidence="7" type="ORF">NE686_04995</name>
</gene>
<keyword evidence="5" id="KW-0449">Lipoprotein</keyword>
<dbReference type="Pfam" id="PF02608">
    <property type="entry name" value="Bmp"/>
    <property type="match status" value="1"/>
</dbReference>
<dbReference type="CDD" id="cd19964">
    <property type="entry name" value="PBP1_BMP-like"/>
    <property type="match status" value="1"/>
</dbReference>
<sequence length="368" mass="39974">MNKKIISLMLVLTLVLTVLVGCGDGKGKDVENTPENVTGSGAVESGDEKVKIAIVHKNLGDLGFVDESHIGLNEAKDKLGIEFDYAEIVDISEVEMQLRMFADSEEYDLIIALGADYVDPIIAAAADYPEQKFTLADGVVEGYENIHSIRALDPEQTFLSGVIAGLVTKDERMPLANKENIIGFVGGMDTPVSRSGAAGFMAGAKYVNPEVEFIYNIVGSYTDPGTAKEIAMTAYGRGADVISHNAGGSGLGVFNAAEESNKYVIGSSKASIDPERSLVTSLKRIDLLIYQEIENVQNGTWKPGVTLKGIKDDVCGYDRTGINTEIPQDIIDIAEEVKQQYFDGKFELPQDPDEINEWTKNNNYEKNK</sequence>
<dbReference type="PROSITE" id="PS51257">
    <property type="entry name" value="PROKAR_LIPOPROTEIN"/>
    <property type="match status" value="1"/>
</dbReference>
<reference evidence="7 8" key="1">
    <citation type="submission" date="2022-06" db="EMBL/GenBank/DDBJ databases">
        <title>Isolation of gut microbiota from human fecal samples.</title>
        <authorList>
            <person name="Pamer E.G."/>
            <person name="Barat B."/>
            <person name="Waligurski E."/>
            <person name="Medina S."/>
            <person name="Paddock L."/>
            <person name="Mostad J."/>
        </authorList>
    </citation>
    <scope>NUCLEOTIDE SEQUENCE [LARGE SCALE GENOMIC DNA]</scope>
    <source>
        <strain evidence="7 8">DFI.7.95</strain>
    </source>
</reference>
<evidence type="ECO:0000256" key="5">
    <source>
        <dbReference type="ARBA" id="ARBA00023288"/>
    </source>
</evidence>
<dbReference type="EMBL" id="JANGAC010000003">
    <property type="protein sequence ID" value="MCQ4922432.1"/>
    <property type="molecule type" value="Genomic_DNA"/>
</dbReference>
<dbReference type="InterPro" id="IPR003760">
    <property type="entry name" value="PnrA-like"/>
</dbReference>
<keyword evidence="3" id="KW-0732">Signal</keyword>
<accession>A0ABT1S7V5</accession>
<dbReference type="Proteomes" id="UP001524478">
    <property type="component" value="Unassembled WGS sequence"/>
</dbReference>
<evidence type="ECO:0000256" key="3">
    <source>
        <dbReference type="ARBA" id="ARBA00022729"/>
    </source>
</evidence>
<dbReference type="RefSeq" id="WP_256310682.1">
    <property type="nucleotide sequence ID" value="NZ_JANGAC010000003.1"/>
</dbReference>
<protein>
    <submittedName>
        <fullName evidence="7">BMP family ABC transporter substrate-binding protein</fullName>
    </submittedName>
</protein>
<comment type="caution">
    <text evidence="7">The sequence shown here is derived from an EMBL/GenBank/DDBJ whole genome shotgun (WGS) entry which is preliminary data.</text>
</comment>
<keyword evidence="2" id="KW-1003">Cell membrane</keyword>
<keyword evidence="4" id="KW-0472">Membrane</keyword>
<comment type="subcellular location">
    <subcellularLocation>
        <location evidence="1">Cell membrane</location>
    </subcellularLocation>
</comment>
<organism evidence="7 8">
    <name type="scientific">Tissierella carlieri</name>
    <dbReference type="NCBI Taxonomy" id="689904"/>
    <lineage>
        <taxon>Bacteria</taxon>
        <taxon>Bacillati</taxon>
        <taxon>Bacillota</taxon>
        <taxon>Tissierellia</taxon>
        <taxon>Tissierellales</taxon>
        <taxon>Tissierellaceae</taxon>
        <taxon>Tissierella</taxon>
    </lineage>
</organism>
<evidence type="ECO:0000256" key="4">
    <source>
        <dbReference type="ARBA" id="ARBA00023136"/>
    </source>
</evidence>